<name>A0A0H2R1Z1_9AGAM</name>
<dbReference type="InParanoid" id="A0A0H2R1Z1"/>
<dbReference type="AlphaFoldDB" id="A0A0H2R1Z1"/>
<keyword evidence="2" id="KW-1185">Reference proteome</keyword>
<accession>A0A0H2R1Z1</accession>
<evidence type="ECO:0000313" key="2">
    <source>
        <dbReference type="Proteomes" id="UP000053477"/>
    </source>
</evidence>
<dbReference type="Proteomes" id="UP000053477">
    <property type="component" value="Unassembled WGS sequence"/>
</dbReference>
<sequence>MPFSPSFPDLRPCPARREAIRMLLNVGMDMDNSKPSQTCLKARVQIAHDDSPGDGDASDNISPLLSSFLDELREGDATTIYSYFSTWSTNYTMSNLPGPGRLLGNLYSKAGVSLEKRLASLVSRAARREYEDAVEMLHSDGAPTMLNSNDRQEQEKACEMLLICAQ</sequence>
<reference evidence="1 2" key="1">
    <citation type="submission" date="2015-04" db="EMBL/GenBank/DDBJ databases">
        <title>Complete genome sequence of Schizopora paradoxa KUC8140, a cosmopolitan wood degrader in East Asia.</title>
        <authorList>
            <consortium name="DOE Joint Genome Institute"/>
            <person name="Min B."/>
            <person name="Park H."/>
            <person name="Jang Y."/>
            <person name="Kim J.-J."/>
            <person name="Kim K.H."/>
            <person name="Pangilinan J."/>
            <person name="Lipzen A."/>
            <person name="Riley R."/>
            <person name="Grigoriev I.V."/>
            <person name="Spatafora J.W."/>
            <person name="Choi I.-G."/>
        </authorList>
    </citation>
    <scope>NUCLEOTIDE SEQUENCE [LARGE SCALE GENOMIC DNA]</scope>
    <source>
        <strain evidence="1 2">KUC8140</strain>
    </source>
</reference>
<evidence type="ECO:0000313" key="1">
    <source>
        <dbReference type="EMBL" id="KLO05794.1"/>
    </source>
</evidence>
<protein>
    <submittedName>
        <fullName evidence="1">Uncharacterized protein</fullName>
    </submittedName>
</protein>
<proteinExistence type="predicted"/>
<gene>
    <name evidence="1" type="ORF">SCHPADRAFT_712388</name>
</gene>
<dbReference type="EMBL" id="KQ086266">
    <property type="protein sequence ID" value="KLO05794.1"/>
    <property type="molecule type" value="Genomic_DNA"/>
</dbReference>
<organism evidence="1 2">
    <name type="scientific">Schizopora paradoxa</name>
    <dbReference type="NCBI Taxonomy" id="27342"/>
    <lineage>
        <taxon>Eukaryota</taxon>
        <taxon>Fungi</taxon>
        <taxon>Dikarya</taxon>
        <taxon>Basidiomycota</taxon>
        <taxon>Agaricomycotina</taxon>
        <taxon>Agaricomycetes</taxon>
        <taxon>Hymenochaetales</taxon>
        <taxon>Schizoporaceae</taxon>
        <taxon>Schizopora</taxon>
    </lineage>
</organism>
<dbReference type="OrthoDB" id="3322113at2759"/>